<dbReference type="Proteomes" id="UP001165960">
    <property type="component" value="Unassembled WGS sequence"/>
</dbReference>
<evidence type="ECO:0000313" key="2">
    <source>
        <dbReference type="Proteomes" id="UP001165960"/>
    </source>
</evidence>
<evidence type="ECO:0000313" key="1">
    <source>
        <dbReference type="EMBL" id="KAJ9071454.1"/>
    </source>
</evidence>
<sequence length="95" mass="10102">MCDISSSLSTTSFREDSSCLLYVLDDLPGRACSVLASSSVCLQNLAPDNEDLSLSQGMPSPPSSQVTLASMSEIVNEVPLLEASCCVLRRNTDTQ</sequence>
<keyword evidence="2" id="KW-1185">Reference proteome</keyword>
<comment type="caution">
    <text evidence="1">The sequence shown here is derived from an EMBL/GenBank/DDBJ whole genome shotgun (WGS) entry which is preliminary data.</text>
</comment>
<gene>
    <name evidence="1" type="ORF">DSO57_1036735</name>
</gene>
<reference evidence="1" key="1">
    <citation type="submission" date="2022-04" db="EMBL/GenBank/DDBJ databases">
        <title>Genome of the entomopathogenic fungus Entomophthora muscae.</title>
        <authorList>
            <person name="Elya C."/>
            <person name="Lovett B.R."/>
            <person name="Lee E."/>
            <person name="Macias A.M."/>
            <person name="Hajek A.E."/>
            <person name="De Bivort B.L."/>
            <person name="Kasson M.T."/>
            <person name="De Fine Licht H.H."/>
            <person name="Stajich J.E."/>
        </authorList>
    </citation>
    <scope>NUCLEOTIDE SEQUENCE</scope>
    <source>
        <strain evidence="1">Berkeley</strain>
    </source>
</reference>
<protein>
    <submittedName>
        <fullName evidence="1">Uncharacterized protein</fullName>
    </submittedName>
</protein>
<accession>A0ACC2T9V6</accession>
<proteinExistence type="predicted"/>
<name>A0ACC2T9V6_9FUNG</name>
<organism evidence="1 2">
    <name type="scientific">Entomophthora muscae</name>
    <dbReference type="NCBI Taxonomy" id="34485"/>
    <lineage>
        <taxon>Eukaryota</taxon>
        <taxon>Fungi</taxon>
        <taxon>Fungi incertae sedis</taxon>
        <taxon>Zoopagomycota</taxon>
        <taxon>Entomophthoromycotina</taxon>
        <taxon>Entomophthoromycetes</taxon>
        <taxon>Entomophthorales</taxon>
        <taxon>Entomophthoraceae</taxon>
        <taxon>Entomophthora</taxon>
    </lineage>
</organism>
<dbReference type="EMBL" id="QTSX02003203">
    <property type="protein sequence ID" value="KAJ9071454.1"/>
    <property type="molecule type" value="Genomic_DNA"/>
</dbReference>